<reference evidence="17 18" key="1">
    <citation type="submission" date="2015-06" db="EMBL/GenBank/DDBJ databases">
        <title>Draft genome sequence of beer spoilage bacterium Megasphaera cerevisiae type strain 20462.</title>
        <authorList>
            <person name="Kutumbaka K."/>
            <person name="Pasmowitz J."/>
            <person name="Mategko J."/>
            <person name="Reyes D."/>
            <person name="Friedrich A."/>
            <person name="Han S."/>
            <person name="Martens-Habbena W."/>
            <person name="Neal-McKinney J."/>
            <person name="Janagama H.K."/>
            <person name="Nadala C."/>
            <person name="Samadpour M."/>
        </authorList>
    </citation>
    <scope>NUCLEOTIDE SEQUENCE [LARGE SCALE GENOMIC DNA]</scope>
    <source>
        <strain evidence="17 18">DSM 20462</strain>
    </source>
</reference>
<proteinExistence type="predicted"/>
<evidence type="ECO:0000256" key="13">
    <source>
        <dbReference type="ARBA" id="ARBA00023136"/>
    </source>
</evidence>
<evidence type="ECO:0000313" key="17">
    <source>
        <dbReference type="EMBL" id="KMO86678.1"/>
    </source>
</evidence>
<evidence type="ECO:0000256" key="6">
    <source>
        <dbReference type="ARBA" id="ARBA00022679"/>
    </source>
</evidence>
<sequence>MWQKIKSVLVRYSTIAPLPIFAKMVLLYSFIVFFILLIVSVITVTSVHYIMDDSIKDDLNNSAQLTLSYLDSYGKIDSSVFIRSNLPPFVNLQIYDGAGKIILDNGPTHTIKKWSDRYIDDDIRNEKDTPLPTIIQGNEASEFSYYKKWYDKNGKIYYLRFSRQPDKENNFVSLLSKQLLASVLISLILTVFTGMYLMKKSLAPLHIINDTVKKIEVNKLGSRIILSNNKNELNDLAVTINQALDRIEYGYKQQQQFISDASHELRTPITVIAGYADLLDRWGKKDPEVLQEGITAIKSETEYMRQLIERLLFFARSNSGTLAKHFMDINTAQLLLEVYNEINLIDANHDIIVTKNESETIYAEPGSVKQMLRIFIDNAIKYTPPKGKIYLSCEIHEKEVYYKITDTGIGIPRKDWDRVFERFYRVEQSRAKETGGSGLGLSIAKYIAKGNNAKLKLESELHKGTTIMAIFPIKKPEQKQ</sequence>
<dbReference type="FunFam" id="1.10.287.130:FF:000001">
    <property type="entry name" value="Two-component sensor histidine kinase"/>
    <property type="match status" value="1"/>
</dbReference>
<keyword evidence="6" id="KW-0808">Transferase</keyword>
<dbReference type="GO" id="GO:0005524">
    <property type="term" value="F:ATP binding"/>
    <property type="evidence" value="ECO:0007669"/>
    <property type="project" value="UniProtKB-KW"/>
</dbReference>
<evidence type="ECO:0000256" key="4">
    <source>
        <dbReference type="ARBA" id="ARBA00022475"/>
    </source>
</evidence>
<comment type="subcellular location">
    <subcellularLocation>
        <location evidence="2">Cell membrane</location>
        <topology evidence="2">Multi-pass membrane protein</topology>
    </subcellularLocation>
</comment>
<dbReference type="GO" id="GO:0005886">
    <property type="term" value="C:plasma membrane"/>
    <property type="evidence" value="ECO:0007669"/>
    <property type="project" value="UniProtKB-SubCell"/>
</dbReference>
<dbReference type="InterPro" id="IPR050398">
    <property type="entry name" value="HssS/ArlS-like"/>
</dbReference>
<dbReference type="OrthoDB" id="9786919at2"/>
<evidence type="ECO:0000259" key="15">
    <source>
        <dbReference type="PROSITE" id="PS50109"/>
    </source>
</evidence>
<accession>A0A0J6WWT6</accession>
<dbReference type="PANTHER" id="PTHR45528">
    <property type="entry name" value="SENSOR HISTIDINE KINASE CPXA"/>
    <property type="match status" value="1"/>
</dbReference>
<keyword evidence="10" id="KW-0067">ATP-binding</keyword>
<evidence type="ECO:0000256" key="5">
    <source>
        <dbReference type="ARBA" id="ARBA00022553"/>
    </source>
</evidence>
<dbReference type="GO" id="GO:0000155">
    <property type="term" value="F:phosphorelay sensor kinase activity"/>
    <property type="evidence" value="ECO:0007669"/>
    <property type="project" value="InterPro"/>
</dbReference>
<evidence type="ECO:0000256" key="11">
    <source>
        <dbReference type="ARBA" id="ARBA00022989"/>
    </source>
</evidence>
<keyword evidence="18" id="KW-1185">Reference proteome</keyword>
<dbReference type="Gene3D" id="1.10.287.130">
    <property type="match status" value="1"/>
</dbReference>
<dbReference type="SMART" id="SM00387">
    <property type="entry name" value="HATPase_c"/>
    <property type="match status" value="1"/>
</dbReference>
<dbReference type="EMBL" id="LEKT01000017">
    <property type="protein sequence ID" value="KMO86678.1"/>
    <property type="molecule type" value="Genomic_DNA"/>
</dbReference>
<dbReference type="EC" id="2.7.13.3" evidence="3"/>
<dbReference type="SUPFAM" id="SSF47384">
    <property type="entry name" value="Homodimeric domain of signal transducing histidine kinase"/>
    <property type="match status" value="1"/>
</dbReference>
<evidence type="ECO:0000313" key="18">
    <source>
        <dbReference type="Proteomes" id="UP000036503"/>
    </source>
</evidence>
<keyword evidence="9 17" id="KW-0418">Kinase</keyword>
<feature type="domain" description="Histidine kinase" evidence="15">
    <location>
        <begin position="260"/>
        <end position="475"/>
    </location>
</feature>
<evidence type="ECO:0000256" key="7">
    <source>
        <dbReference type="ARBA" id="ARBA00022692"/>
    </source>
</evidence>
<dbReference type="CDD" id="cd00082">
    <property type="entry name" value="HisKA"/>
    <property type="match status" value="1"/>
</dbReference>
<dbReference type="Gene3D" id="6.10.340.10">
    <property type="match status" value="1"/>
</dbReference>
<keyword evidence="13 14" id="KW-0472">Membrane</keyword>
<evidence type="ECO:0000256" key="1">
    <source>
        <dbReference type="ARBA" id="ARBA00000085"/>
    </source>
</evidence>
<keyword evidence="4" id="KW-1003">Cell membrane</keyword>
<feature type="transmembrane region" description="Helical" evidence="14">
    <location>
        <begin position="179"/>
        <end position="198"/>
    </location>
</feature>
<dbReference type="PRINTS" id="PR00344">
    <property type="entry name" value="BCTRLSENSOR"/>
</dbReference>
<dbReference type="InterPro" id="IPR003594">
    <property type="entry name" value="HATPase_dom"/>
</dbReference>
<dbReference type="PROSITE" id="PS50885">
    <property type="entry name" value="HAMP"/>
    <property type="match status" value="1"/>
</dbReference>
<comment type="caution">
    <text evidence="17">The sequence shown here is derived from an EMBL/GenBank/DDBJ whole genome shotgun (WGS) entry which is preliminary data.</text>
</comment>
<evidence type="ECO:0000256" key="8">
    <source>
        <dbReference type="ARBA" id="ARBA00022741"/>
    </source>
</evidence>
<dbReference type="Proteomes" id="UP000036503">
    <property type="component" value="Unassembled WGS sequence"/>
</dbReference>
<organism evidence="17 18">
    <name type="scientific">Megasphaera cerevisiae DSM 20462</name>
    <dbReference type="NCBI Taxonomy" id="1122219"/>
    <lineage>
        <taxon>Bacteria</taxon>
        <taxon>Bacillati</taxon>
        <taxon>Bacillota</taxon>
        <taxon>Negativicutes</taxon>
        <taxon>Veillonellales</taxon>
        <taxon>Veillonellaceae</taxon>
        <taxon>Megasphaera</taxon>
    </lineage>
</organism>
<dbReference type="PROSITE" id="PS50109">
    <property type="entry name" value="HIS_KIN"/>
    <property type="match status" value="1"/>
</dbReference>
<dbReference type="CDD" id="cd00075">
    <property type="entry name" value="HATPase"/>
    <property type="match status" value="1"/>
</dbReference>
<evidence type="ECO:0000256" key="14">
    <source>
        <dbReference type="SAM" id="Phobius"/>
    </source>
</evidence>
<dbReference type="PANTHER" id="PTHR45528:SF1">
    <property type="entry name" value="SENSOR HISTIDINE KINASE CPXA"/>
    <property type="match status" value="1"/>
</dbReference>
<dbReference type="FunFam" id="3.30.565.10:FF:000006">
    <property type="entry name" value="Sensor histidine kinase WalK"/>
    <property type="match status" value="1"/>
</dbReference>
<evidence type="ECO:0000256" key="9">
    <source>
        <dbReference type="ARBA" id="ARBA00022777"/>
    </source>
</evidence>
<name>A0A0J6WWT6_9FIRM</name>
<evidence type="ECO:0000256" key="3">
    <source>
        <dbReference type="ARBA" id="ARBA00012438"/>
    </source>
</evidence>
<dbReference type="InterPro" id="IPR036890">
    <property type="entry name" value="HATPase_C_sf"/>
</dbReference>
<dbReference type="Pfam" id="PF02518">
    <property type="entry name" value="HATPase_c"/>
    <property type="match status" value="1"/>
</dbReference>
<keyword evidence="5" id="KW-0597">Phosphoprotein</keyword>
<dbReference type="Gene3D" id="3.30.565.10">
    <property type="entry name" value="Histidine kinase-like ATPase, C-terminal domain"/>
    <property type="match status" value="1"/>
</dbReference>
<evidence type="ECO:0000256" key="12">
    <source>
        <dbReference type="ARBA" id="ARBA00023012"/>
    </source>
</evidence>
<evidence type="ECO:0000256" key="10">
    <source>
        <dbReference type="ARBA" id="ARBA00022840"/>
    </source>
</evidence>
<keyword evidence="8" id="KW-0547">Nucleotide-binding</keyword>
<dbReference type="InterPro" id="IPR003660">
    <property type="entry name" value="HAMP_dom"/>
</dbReference>
<dbReference type="FunCoup" id="A0A0J6WWT6">
    <property type="interactions" value="170"/>
</dbReference>
<dbReference type="SUPFAM" id="SSF55874">
    <property type="entry name" value="ATPase domain of HSP90 chaperone/DNA topoisomerase II/histidine kinase"/>
    <property type="match status" value="1"/>
</dbReference>
<dbReference type="RefSeq" id="WP_048514040.1">
    <property type="nucleotide sequence ID" value="NZ_FUXD01000018.1"/>
</dbReference>
<protein>
    <recommendedName>
        <fullName evidence="3">histidine kinase</fullName>
        <ecNumber evidence="3">2.7.13.3</ecNumber>
    </recommendedName>
</protein>
<evidence type="ECO:0000256" key="2">
    <source>
        <dbReference type="ARBA" id="ARBA00004651"/>
    </source>
</evidence>
<dbReference type="InterPro" id="IPR005467">
    <property type="entry name" value="His_kinase_dom"/>
</dbReference>
<dbReference type="InterPro" id="IPR003661">
    <property type="entry name" value="HisK_dim/P_dom"/>
</dbReference>
<dbReference type="InParanoid" id="A0A0J6WWT6"/>
<dbReference type="AlphaFoldDB" id="A0A0J6WWT6"/>
<dbReference type="InterPro" id="IPR004358">
    <property type="entry name" value="Sig_transdc_His_kin-like_C"/>
</dbReference>
<keyword evidence="7 14" id="KW-0812">Transmembrane</keyword>
<dbReference type="PATRIC" id="fig|1122219.3.peg.809"/>
<evidence type="ECO:0000259" key="16">
    <source>
        <dbReference type="PROSITE" id="PS50885"/>
    </source>
</evidence>
<dbReference type="Pfam" id="PF00512">
    <property type="entry name" value="HisKA"/>
    <property type="match status" value="1"/>
</dbReference>
<dbReference type="STRING" id="39029.BSR42_13360"/>
<keyword evidence="11 14" id="KW-1133">Transmembrane helix</keyword>
<feature type="domain" description="HAMP" evidence="16">
    <location>
        <begin position="199"/>
        <end position="252"/>
    </location>
</feature>
<keyword evidence="12" id="KW-0902">Two-component regulatory system</keyword>
<gene>
    <name evidence="17" type="ORF">AB840_06570</name>
</gene>
<dbReference type="InterPro" id="IPR036097">
    <property type="entry name" value="HisK_dim/P_sf"/>
</dbReference>
<feature type="transmembrane region" description="Helical" evidence="14">
    <location>
        <begin position="21"/>
        <end position="51"/>
    </location>
</feature>
<dbReference type="SMART" id="SM00388">
    <property type="entry name" value="HisKA"/>
    <property type="match status" value="1"/>
</dbReference>
<comment type="catalytic activity">
    <reaction evidence="1">
        <text>ATP + protein L-histidine = ADP + protein N-phospho-L-histidine.</text>
        <dbReference type="EC" id="2.7.13.3"/>
    </reaction>
</comment>